<keyword evidence="2" id="KW-0479">Metal-binding</keyword>
<dbReference type="InterPro" id="IPR013154">
    <property type="entry name" value="ADH-like_N"/>
</dbReference>
<evidence type="ECO:0000256" key="4">
    <source>
        <dbReference type="ARBA" id="ARBA00023002"/>
    </source>
</evidence>
<dbReference type="PANTHER" id="PTHR42813:SF1">
    <property type="entry name" value="DEHYDROGENASE, PUTATIVE (AFU_ORTHOLOGUE AFUA_5G03930)-RELATED"/>
    <property type="match status" value="1"/>
</dbReference>
<feature type="region of interest" description="Disordered" evidence="5">
    <location>
        <begin position="267"/>
        <end position="287"/>
    </location>
</feature>
<keyword evidence="6" id="KW-0812">Transmembrane</keyword>
<dbReference type="SUPFAM" id="SSF51735">
    <property type="entry name" value="NAD(P)-binding Rossmann-fold domains"/>
    <property type="match status" value="1"/>
</dbReference>
<feature type="domain" description="Alcohol dehydrogenase-like N-terminal" evidence="7">
    <location>
        <begin position="317"/>
        <end position="446"/>
    </location>
</feature>
<keyword evidence="6" id="KW-0472">Membrane</keyword>
<evidence type="ECO:0000259" key="7">
    <source>
        <dbReference type="Pfam" id="PF08240"/>
    </source>
</evidence>
<dbReference type="AlphaFoldDB" id="A0AAD5TL28"/>
<accession>A0AAD5TL28</accession>
<sequence>MSVIATLLQLVRRSDDETAASDPTVSSFVDTATPKDSFFVHNRPYEQYDSVRSEWIAVTALLFLWLVTLLARQVAVMVDVRTRMRHEADTGETTERQPLLSSNLKDRAGEWAPKFDRAADALRVSLLMLLAATIFVSIPMPYTCQLQEPHRPGFPIPPETYCTVCFANGTTLGTSIISWVFAALSFLWLVMELAVVDNVSASIARTFVSVVSFPLILTIFVIGFKEWSTIDARADPNCNSTSLSTTNNNKSIMNAIASLVDKKMDRPEGLDTTSGSNPSKNPDLLADPSHEKMRALVWKGKNKVEVTDCLKPKIVDEHDIVIKVTGTTICGSDSHLLHGVIPEMESGDILGHECMGIVESVGPAVVKLKVGDRVVSGFNIACGSCFMCKQKLSSACVKTNESSLMNTMYGGRTCAMLGYSHLTSGMAGGQAEYVRIPHGDANVIKCPGSVPDEEALYISDTLVTSFHQVTDAGVKEGDIVGIWGCGAIGIMGAVWSALKGAKHIILVDNVQWRLDYLVKILNRDYPNVKVDTVNFDEHKLVQSRIAELTKPGYDGRDPTRPVGVDVALECAAGEYAKGWVHKLEIAVGLETDTSEILNELITSTIAFGTVAITGVYAGYTNHLNIGSMMQRGVRLIGNGQAPTHKYMQHIMDTYIVTGKIKPTRLFVSHRIALNDIAKCYYKFDSKDDTLRIIKPFVETKWSNPPSPGAPQLTVL</sequence>
<dbReference type="PANTHER" id="PTHR42813">
    <property type="entry name" value="ZINC-TYPE ALCOHOL DEHYDROGENASE-LIKE"/>
    <property type="match status" value="1"/>
</dbReference>
<dbReference type="EMBL" id="JADGJQ010000026">
    <property type="protein sequence ID" value="KAJ3178436.1"/>
    <property type="molecule type" value="Genomic_DNA"/>
</dbReference>
<feature type="transmembrane region" description="Helical" evidence="6">
    <location>
        <begin position="176"/>
        <end position="196"/>
    </location>
</feature>
<gene>
    <name evidence="8" type="ORF">HDU87_003510</name>
</gene>
<proteinExistence type="predicted"/>
<feature type="compositionally biased region" description="Polar residues" evidence="5">
    <location>
        <begin position="271"/>
        <end position="280"/>
    </location>
</feature>
<dbReference type="GO" id="GO:0016491">
    <property type="term" value="F:oxidoreductase activity"/>
    <property type="evidence" value="ECO:0007669"/>
    <property type="project" value="UniProtKB-KW"/>
</dbReference>
<evidence type="ECO:0000256" key="3">
    <source>
        <dbReference type="ARBA" id="ARBA00022833"/>
    </source>
</evidence>
<dbReference type="InterPro" id="IPR036291">
    <property type="entry name" value="NAD(P)-bd_dom_sf"/>
</dbReference>
<name>A0AAD5TL28_9FUNG</name>
<comment type="cofactor">
    <cofactor evidence="1">
        <name>Zn(2+)</name>
        <dbReference type="ChEBI" id="CHEBI:29105"/>
    </cofactor>
</comment>
<keyword evidence="6" id="KW-1133">Transmembrane helix</keyword>
<dbReference type="SUPFAM" id="SSF50129">
    <property type="entry name" value="GroES-like"/>
    <property type="match status" value="1"/>
</dbReference>
<dbReference type="Gene3D" id="3.90.180.10">
    <property type="entry name" value="Medium-chain alcohol dehydrogenases, catalytic domain"/>
    <property type="match status" value="1"/>
</dbReference>
<dbReference type="PROSITE" id="PS00059">
    <property type="entry name" value="ADH_ZINC"/>
    <property type="match status" value="1"/>
</dbReference>
<dbReference type="InterPro" id="IPR011032">
    <property type="entry name" value="GroES-like_sf"/>
</dbReference>
<keyword evidence="4" id="KW-0560">Oxidoreductase</keyword>
<dbReference type="InterPro" id="IPR002328">
    <property type="entry name" value="ADH_Zn_CS"/>
</dbReference>
<feature type="transmembrane region" description="Helical" evidence="6">
    <location>
        <begin position="55"/>
        <end position="75"/>
    </location>
</feature>
<evidence type="ECO:0000256" key="6">
    <source>
        <dbReference type="SAM" id="Phobius"/>
    </source>
</evidence>
<evidence type="ECO:0000256" key="5">
    <source>
        <dbReference type="SAM" id="MobiDB-lite"/>
    </source>
</evidence>
<dbReference type="Proteomes" id="UP001212152">
    <property type="component" value="Unassembled WGS sequence"/>
</dbReference>
<feature type="transmembrane region" description="Helical" evidence="6">
    <location>
        <begin position="203"/>
        <end position="224"/>
    </location>
</feature>
<dbReference type="GO" id="GO:0008270">
    <property type="term" value="F:zinc ion binding"/>
    <property type="evidence" value="ECO:0007669"/>
    <property type="project" value="InterPro"/>
</dbReference>
<evidence type="ECO:0000313" key="9">
    <source>
        <dbReference type="Proteomes" id="UP001212152"/>
    </source>
</evidence>
<comment type="caution">
    <text evidence="8">The sequence shown here is derived from an EMBL/GenBank/DDBJ whole genome shotgun (WGS) entry which is preliminary data.</text>
</comment>
<protein>
    <recommendedName>
        <fullName evidence="7">Alcohol dehydrogenase-like N-terminal domain-containing protein</fullName>
    </recommendedName>
</protein>
<evidence type="ECO:0000313" key="8">
    <source>
        <dbReference type="EMBL" id="KAJ3178436.1"/>
    </source>
</evidence>
<evidence type="ECO:0000256" key="1">
    <source>
        <dbReference type="ARBA" id="ARBA00001947"/>
    </source>
</evidence>
<dbReference type="Pfam" id="PF08240">
    <property type="entry name" value="ADH_N"/>
    <property type="match status" value="1"/>
</dbReference>
<organism evidence="8 9">
    <name type="scientific">Geranomyces variabilis</name>
    <dbReference type="NCBI Taxonomy" id="109894"/>
    <lineage>
        <taxon>Eukaryota</taxon>
        <taxon>Fungi</taxon>
        <taxon>Fungi incertae sedis</taxon>
        <taxon>Chytridiomycota</taxon>
        <taxon>Chytridiomycota incertae sedis</taxon>
        <taxon>Chytridiomycetes</taxon>
        <taxon>Spizellomycetales</taxon>
        <taxon>Powellomycetaceae</taxon>
        <taxon>Geranomyces</taxon>
    </lineage>
</organism>
<dbReference type="Gene3D" id="3.40.50.720">
    <property type="entry name" value="NAD(P)-binding Rossmann-like Domain"/>
    <property type="match status" value="1"/>
</dbReference>
<evidence type="ECO:0000256" key="2">
    <source>
        <dbReference type="ARBA" id="ARBA00022723"/>
    </source>
</evidence>
<feature type="transmembrane region" description="Helical" evidence="6">
    <location>
        <begin position="124"/>
        <end position="142"/>
    </location>
</feature>
<keyword evidence="9" id="KW-1185">Reference proteome</keyword>
<reference evidence="8" key="1">
    <citation type="submission" date="2020-05" db="EMBL/GenBank/DDBJ databases">
        <title>Phylogenomic resolution of chytrid fungi.</title>
        <authorList>
            <person name="Stajich J.E."/>
            <person name="Amses K."/>
            <person name="Simmons R."/>
            <person name="Seto K."/>
            <person name="Myers J."/>
            <person name="Bonds A."/>
            <person name="Quandt C.A."/>
            <person name="Barry K."/>
            <person name="Liu P."/>
            <person name="Grigoriev I."/>
            <person name="Longcore J.E."/>
            <person name="James T.Y."/>
        </authorList>
    </citation>
    <scope>NUCLEOTIDE SEQUENCE</scope>
    <source>
        <strain evidence="8">JEL0379</strain>
    </source>
</reference>
<keyword evidence="3" id="KW-0862">Zinc</keyword>